<gene>
    <name evidence="2" type="ORF">P8A19_15065</name>
</gene>
<keyword evidence="3" id="KW-1185">Reference proteome</keyword>
<reference evidence="2 3" key="1">
    <citation type="submission" date="2023-03" db="EMBL/GenBank/DDBJ databases">
        <title>Isolation and description of six Streptomyces strains from soil environments, able to metabolize different microbial glucans.</title>
        <authorList>
            <person name="Widen T."/>
            <person name="Larsbrink J."/>
        </authorList>
    </citation>
    <scope>NUCLEOTIDE SEQUENCE [LARGE SCALE GENOMIC DNA]</scope>
    <source>
        <strain evidence="2 3">Alt2</strain>
    </source>
</reference>
<feature type="region of interest" description="Disordered" evidence="1">
    <location>
        <begin position="266"/>
        <end position="290"/>
    </location>
</feature>
<sequence length="312" mass="33453">MFRNDTQPEPPPRTTTRPLSFSDDKGNEQKWLPGGPRPALDAFREFMDQRRRDGSTSLSIEDEENEEALVLLFDGGAVCRVEFDGSVLRRTHPRDMRHRLEILTRVDGREPATDGEVTHLGFGNGDTVNAWLAADGRALVVTFDRTSALNPLDHAGAHAASLYDGVPADLLALVRDVPETETTLNVPHPDGGTLVAATGVFHFSGPCAMADGLVTRLQEAGSDIEDTGVGRLLDGFLVMTDFALATVAAAAEWWSAEDVARGFAETAASGQEQSVAPPPGPGGGGPLLPDLGRLRVQRPLGCALRPLRQPHL</sequence>
<evidence type="ECO:0000313" key="2">
    <source>
        <dbReference type="EMBL" id="WLQ56684.1"/>
    </source>
</evidence>
<accession>A0ABY9IQT1</accession>
<name>A0ABY9IQT1_9ACTN</name>
<evidence type="ECO:0000313" key="3">
    <source>
        <dbReference type="Proteomes" id="UP001235744"/>
    </source>
</evidence>
<organism evidence="2 3">
    <name type="scientific">Streptomyces poriferorum</name>
    <dbReference type="NCBI Taxonomy" id="2798799"/>
    <lineage>
        <taxon>Bacteria</taxon>
        <taxon>Bacillati</taxon>
        <taxon>Actinomycetota</taxon>
        <taxon>Actinomycetes</taxon>
        <taxon>Kitasatosporales</taxon>
        <taxon>Streptomycetaceae</taxon>
        <taxon>Streptomyces</taxon>
    </lineage>
</organism>
<dbReference type="Proteomes" id="UP001235744">
    <property type="component" value="Chromosome"/>
</dbReference>
<dbReference type="InterPro" id="IPR045937">
    <property type="entry name" value="DUF6357"/>
</dbReference>
<evidence type="ECO:0000256" key="1">
    <source>
        <dbReference type="SAM" id="MobiDB-lite"/>
    </source>
</evidence>
<feature type="region of interest" description="Disordered" evidence="1">
    <location>
        <begin position="1"/>
        <end position="39"/>
    </location>
</feature>
<dbReference type="EMBL" id="CP120988">
    <property type="protein sequence ID" value="WLQ56684.1"/>
    <property type="molecule type" value="Genomic_DNA"/>
</dbReference>
<proteinExistence type="predicted"/>
<protein>
    <submittedName>
        <fullName evidence="2">DUF6357 family protein</fullName>
    </submittedName>
</protein>
<dbReference type="Pfam" id="PF19884">
    <property type="entry name" value="DUF6357"/>
    <property type="match status" value="1"/>
</dbReference>
<dbReference type="RefSeq" id="WP_306071509.1">
    <property type="nucleotide sequence ID" value="NZ_JARVXU010000001.1"/>
</dbReference>